<dbReference type="EMBL" id="MSFK01000007">
    <property type="protein sequence ID" value="PWY93019.1"/>
    <property type="molecule type" value="Genomic_DNA"/>
</dbReference>
<dbReference type="RefSeq" id="XP_025469780.1">
    <property type="nucleotide sequence ID" value="XM_025607898.1"/>
</dbReference>
<dbReference type="OrthoDB" id="3940621at2759"/>
<evidence type="ECO:0000313" key="2">
    <source>
        <dbReference type="Proteomes" id="UP000246702"/>
    </source>
</evidence>
<keyword evidence="2" id="KW-1185">Reference proteome</keyword>
<evidence type="ECO:0000313" key="1">
    <source>
        <dbReference type="EMBL" id="PWY93019.1"/>
    </source>
</evidence>
<sequence length="346" mass="40184">MEESLGDFGKLPAELRILIWEDLLSSGSPAILRTNKAIFNDIAGRLYDTLQIHISPSYADSWLQLQCNRLRVSRHLSKLELKKKFDKFQDLPWGSLKLVVYVYAPDPNDPGQIILLWQRLQDLVLILRYAGSQPSQITVRLKTHHNHPWEQEGTINESIKYPGDTLPDFLIAFLPFCRLDGVHDVQVTTDSCTLHESPSWALLTRCCNYIINDQEKEDNGLEFTIPIPAFSNIKALRIDTGFFLDTHLDTIPGPTANMLRRDRFAEWFTSGSFYGDEFSATLREHPYIIPMHDPHLRQWWIRCERYHMIVINTVLDDFRLGHPVTDGTFWNRIYPNGLRAFTEDWD</sequence>
<dbReference type="Proteomes" id="UP000246702">
    <property type="component" value="Unassembled WGS sequence"/>
</dbReference>
<comment type="caution">
    <text evidence="1">The sequence shown here is derived from an EMBL/GenBank/DDBJ whole genome shotgun (WGS) entry which is preliminary data.</text>
</comment>
<reference evidence="1 2" key="1">
    <citation type="submission" date="2016-12" db="EMBL/GenBank/DDBJ databases">
        <title>The genomes of Aspergillus section Nigri reveals drivers in fungal speciation.</title>
        <authorList>
            <consortium name="DOE Joint Genome Institute"/>
            <person name="Vesth T.C."/>
            <person name="Nybo J."/>
            <person name="Theobald S."/>
            <person name="Brandl J."/>
            <person name="Frisvad J.C."/>
            <person name="Nielsen K.F."/>
            <person name="Lyhne E.K."/>
            <person name="Kogle M.E."/>
            <person name="Kuo A."/>
            <person name="Riley R."/>
            <person name="Clum A."/>
            <person name="Nolan M."/>
            <person name="Lipzen A."/>
            <person name="Salamov A."/>
            <person name="Henrissat B."/>
            <person name="Wiebenga A."/>
            <person name="De Vries R.P."/>
            <person name="Grigoriev I.V."/>
            <person name="Mortensen U.H."/>
            <person name="Andersen M.R."/>
            <person name="Baker S.E."/>
        </authorList>
    </citation>
    <scope>NUCLEOTIDE SEQUENCE [LARGE SCALE GENOMIC DNA]</scope>
    <source>
        <strain evidence="1 2">CBS 115572</strain>
    </source>
</reference>
<dbReference type="STRING" id="1450535.A0A317X318"/>
<protein>
    <submittedName>
        <fullName evidence="1">Uncharacterized protein</fullName>
    </submittedName>
</protein>
<accession>A0A317X318</accession>
<proteinExistence type="predicted"/>
<gene>
    <name evidence="1" type="ORF">BO94DRAFT_460778</name>
</gene>
<name>A0A317X318_9EURO</name>
<dbReference type="GeneID" id="37110041"/>
<organism evidence="1 2">
    <name type="scientific">Aspergillus sclerotioniger CBS 115572</name>
    <dbReference type="NCBI Taxonomy" id="1450535"/>
    <lineage>
        <taxon>Eukaryota</taxon>
        <taxon>Fungi</taxon>
        <taxon>Dikarya</taxon>
        <taxon>Ascomycota</taxon>
        <taxon>Pezizomycotina</taxon>
        <taxon>Eurotiomycetes</taxon>
        <taxon>Eurotiomycetidae</taxon>
        <taxon>Eurotiales</taxon>
        <taxon>Aspergillaceae</taxon>
        <taxon>Aspergillus</taxon>
        <taxon>Aspergillus subgen. Circumdati</taxon>
    </lineage>
</organism>
<dbReference type="AlphaFoldDB" id="A0A317X318"/>